<comment type="similarity">
    <text evidence="2 9">Belongs to the UDP-glycosyltransferase family.</text>
</comment>
<dbReference type="GO" id="GO:0050057">
    <property type="term" value="F:linamarin synthase activity"/>
    <property type="evidence" value="ECO:0007669"/>
    <property type="project" value="UniProtKB-EC"/>
</dbReference>
<dbReference type="PROSITE" id="PS00375">
    <property type="entry name" value="UDPGT"/>
    <property type="match status" value="1"/>
</dbReference>
<dbReference type="GO" id="GO:0006952">
    <property type="term" value="P:defense response"/>
    <property type="evidence" value="ECO:0007669"/>
    <property type="project" value="UniProtKB-KW"/>
</dbReference>
<dbReference type="GO" id="GO:0047213">
    <property type="term" value="F:anthocyanidin 3-O-glucosyltransferase activity"/>
    <property type="evidence" value="ECO:0007669"/>
    <property type="project" value="UniProtKB-EC"/>
</dbReference>
<dbReference type="Pfam" id="PF26168">
    <property type="entry name" value="Glyco_transf_N"/>
    <property type="match status" value="1"/>
</dbReference>
<dbReference type="SUPFAM" id="SSF53756">
    <property type="entry name" value="UDP-Glycosyltransferase/glycogen phosphorylase"/>
    <property type="match status" value="1"/>
</dbReference>
<evidence type="ECO:0000313" key="12">
    <source>
        <dbReference type="Proteomes" id="UP000694918"/>
    </source>
</evidence>
<dbReference type="GO" id="GO:0080043">
    <property type="term" value="F:quercetin 3-O-glucosyltransferase activity"/>
    <property type="evidence" value="ECO:0007669"/>
    <property type="project" value="TreeGrafter"/>
</dbReference>
<comment type="catalytic activity">
    <reaction evidence="7">
        <text>2-hydroxy-2-methylpropanenitrile + UDP-alpha-D-glucose = linamarin + UDP + H(+)</text>
        <dbReference type="Rhea" id="RHEA:20009"/>
        <dbReference type="ChEBI" id="CHEBI:15348"/>
        <dbReference type="ChEBI" id="CHEBI:15378"/>
        <dbReference type="ChEBI" id="CHEBI:16441"/>
        <dbReference type="ChEBI" id="CHEBI:58223"/>
        <dbReference type="ChEBI" id="CHEBI:58885"/>
        <dbReference type="EC" id="2.4.1.63"/>
    </reaction>
</comment>
<dbReference type="CDD" id="cd03784">
    <property type="entry name" value="GT1_Gtf-like"/>
    <property type="match status" value="1"/>
</dbReference>
<keyword evidence="3 9" id="KW-0328">Glycosyltransferase</keyword>
<evidence type="ECO:0000256" key="10">
    <source>
        <dbReference type="RuleBase" id="RU362057"/>
    </source>
</evidence>
<proteinExistence type="inferred from homology"/>
<accession>A0AAJ6Y7V4</accession>
<protein>
    <recommendedName>
        <fullName evidence="10">Glycosyltransferase</fullName>
        <ecNumber evidence="10">2.4.1.-</ecNumber>
    </recommendedName>
</protein>
<evidence type="ECO:0000256" key="8">
    <source>
        <dbReference type="ARBA" id="ARBA00056778"/>
    </source>
</evidence>
<evidence type="ECO:0000256" key="1">
    <source>
        <dbReference type="ARBA" id="ARBA00004935"/>
    </source>
</evidence>
<dbReference type="FunFam" id="3.40.50.2000:FF:000055">
    <property type="entry name" value="Glycosyltransferase"/>
    <property type="match status" value="1"/>
</dbReference>
<dbReference type="InterPro" id="IPR058980">
    <property type="entry name" value="Glyco_transf_N"/>
</dbReference>
<evidence type="ECO:0000256" key="2">
    <source>
        <dbReference type="ARBA" id="ARBA00009995"/>
    </source>
</evidence>
<evidence type="ECO:0000256" key="7">
    <source>
        <dbReference type="ARBA" id="ARBA00052877"/>
    </source>
</evidence>
<dbReference type="EC" id="2.4.1.-" evidence="10"/>
<evidence type="ECO:0000313" key="13">
    <source>
        <dbReference type="RefSeq" id="XP_011045674.1"/>
    </source>
</evidence>
<dbReference type="InterPro" id="IPR035595">
    <property type="entry name" value="UDP_glycos_trans_CS"/>
</dbReference>
<dbReference type="InterPro" id="IPR002213">
    <property type="entry name" value="UDP_glucos_trans"/>
</dbReference>
<dbReference type="RefSeq" id="XP_011045674.1">
    <property type="nucleotide sequence ID" value="XM_011047372.1"/>
</dbReference>
<evidence type="ECO:0000256" key="4">
    <source>
        <dbReference type="ARBA" id="ARBA00022679"/>
    </source>
</evidence>
<name>A0AAJ6Y7V4_POPEU</name>
<dbReference type="Proteomes" id="UP000694918">
    <property type="component" value="Unplaced"/>
</dbReference>
<dbReference type="AlphaFoldDB" id="A0AAJ6Y7V4"/>
<dbReference type="FunFam" id="3.40.50.2000:FF:000027">
    <property type="entry name" value="Glycosyltransferase"/>
    <property type="match status" value="1"/>
</dbReference>
<keyword evidence="4 9" id="KW-0808">Transferase</keyword>
<keyword evidence="12" id="KW-1185">Reference proteome</keyword>
<organism evidence="12 13">
    <name type="scientific">Populus euphratica</name>
    <name type="common">Euphrates poplar</name>
    <dbReference type="NCBI Taxonomy" id="75702"/>
    <lineage>
        <taxon>Eukaryota</taxon>
        <taxon>Viridiplantae</taxon>
        <taxon>Streptophyta</taxon>
        <taxon>Embryophyta</taxon>
        <taxon>Tracheophyta</taxon>
        <taxon>Spermatophyta</taxon>
        <taxon>Magnoliopsida</taxon>
        <taxon>eudicotyledons</taxon>
        <taxon>Gunneridae</taxon>
        <taxon>Pentapetalae</taxon>
        <taxon>rosids</taxon>
        <taxon>fabids</taxon>
        <taxon>Malpighiales</taxon>
        <taxon>Salicaceae</taxon>
        <taxon>Saliceae</taxon>
        <taxon>Populus</taxon>
    </lineage>
</organism>
<comment type="catalytic activity">
    <reaction evidence="6">
        <text>an anthocyanidin + UDP-alpha-D-glucose + H(+) = an anthocyanidin 3-O-beta-D-glucoside + UDP</text>
        <dbReference type="Rhea" id="RHEA:20093"/>
        <dbReference type="ChEBI" id="CHEBI:15378"/>
        <dbReference type="ChEBI" id="CHEBI:16307"/>
        <dbReference type="ChEBI" id="CHEBI:58223"/>
        <dbReference type="ChEBI" id="CHEBI:58885"/>
        <dbReference type="ChEBI" id="CHEBI:143576"/>
        <dbReference type="EC" id="2.4.1.115"/>
    </reaction>
</comment>
<dbReference type="KEGG" id="peu:105140509"/>
<evidence type="ECO:0000256" key="5">
    <source>
        <dbReference type="ARBA" id="ARBA00022821"/>
    </source>
</evidence>
<keyword evidence="5" id="KW-0611">Plant defense</keyword>
<gene>
    <name evidence="13" type="primary">LOC105140509</name>
</gene>
<feature type="domain" description="Glycosyltransferase N-terminal" evidence="11">
    <location>
        <begin position="37"/>
        <end position="161"/>
    </location>
</feature>
<dbReference type="Gene3D" id="3.40.50.2000">
    <property type="entry name" value="Glycogen Phosphorylase B"/>
    <property type="match status" value="2"/>
</dbReference>
<dbReference type="GeneID" id="105140509"/>
<dbReference type="PANTHER" id="PTHR11926">
    <property type="entry name" value="GLUCOSYL/GLUCURONOSYL TRANSFERASES"/>
    <property type="match status" value="1"/>
</dbReference>
<sequence length="503" mass="56866">MRSTHFVRWQRLHSYHSPYLLREREREREMAGKPHAVCVPFPAQGHINPMLKLAKILHFNGFHITFVNTEYNHRRLLRSRGVSSLDGLPDFQFETIPDGLPPSDADSTQDILTLCYSTSKTCLAPFRDLISKLNSSSVIPQVTCIVSDAVMNFTLDAAEEFGIPDALFWTPSACGVLGYSKCRSLFERGLIPVKDVSYITNEFLETAIEWIQGKENIRLRDLPSLVTTADEDEINLIITLVERTSRASAVIFNTFESFERDVLDALSAMFPPIYTLGPLQLLVDQFPNGNLKNIGSNLWKEEPECLEWLDSKEPNSVVYVNFGSITVITPQQMMEFAWGLANSNTPFLWIIRPDLVEGESSMLPSEFVSETKKRGMLANWCPQELVLKHPSIGGFLSHTGWNSTMDSICAGVPLICWPFFADQQTNCMFACTKWGIGMQIDNNVKRDEVEKLVRELMKGEKGKDMKRKAMEWKTKAEEVTRPGGSSFENLEALVKVLACKQTC</sequence>
<comment type="pathway">
    <text evidence="1">Pigment biosynthesis; anthocyanin biosynthesis.</text>
</comment>
<comment type="function">
    <text evidence="8">UDP-glucosyltransferase catalyzing in planta synthesis of cyanogenic glucosides. Able to glucosylate acetone cyanohydrin and 2-hydroxy-2-methylbutyronitrile, forming linamarin and lotaustralin. Also accepts, to some extent, a wide range of potential acceptor substrates, including simple alcohols, flavonoids, isoflavonoids and other hydroxynitriles such as p-hydroxymandelonitrile, mandelonitrile, (E)-4-hydroxy-2-methylbut-2-enenitrile and (E)- 2-(hydroxymethyl)but-2-enenitrile.</text>
</comment>
<evidence type="ECO:0000259" key="11">
    <source>
        <dbReference type="Pfam" id="PF26168"/>
    </source>
</evidence>
<reference evidence="13" key="1">
    <citation type="submission" date="2025-08" db="UniProtKB">
        <authorList>
            <consortium name="RefSeq"/>
        </authorList>
    </citation>
    <scope>IDENTIFICATION</scope>
</reference>
<dbReference type="GO" id="GO:0080044">
    <property type="term" value="F:quercetin 7-O-glucosyltransferase activity"/>
    <property type="evidence" value="ECO:0007669"/>
    <property type="project" value="TreeGrafter"/>
</dbReference>
<dbReference type="PANTHER" id="PTHR11926:SF1498">
    <property type="entry name" value="GLYCOSYLTRANSFERASE"/>
    <property type="match status" value="1"/>
</dbReference>
<dbReference type="Pfam" id="PF00201">
    <property type="entry name" value="UDPGT"/>
    <property type="match status" value="1"/>
</dbReference>
<evidence type="ECO:0000256" key="3">
    <source>
        <dbReference type="ARBA" id="ARBA00022676"/>
    </source>
</evidence>
<evidence type="ECO:0000256" key="9">
    <source>
        <dbReference type="RuleBase" id="RU003718"/>
    </source>
</evidence>
<evidence type="ECO:0000256" key="6">
    <source>
        <dbReference type="ARBA" id="ARBA00047606"/>
    </source>
</evidence>